<dbReference type="PANTHER" id="PTHR13621:SF2">
    <property type="entry name" value="PROLINE-RICH PROTEIN PRCC"/>
    <property type="match status" value="1"/>
</dbReference>
<dbReference type="GO" id="GO:0005634">
    <property type="term" value="C:nucleus"/>
    <property type="evidence" value="ECO:0007669"/>
    <property type="project" value="TreeGrafter"/>
</dbReference>
<dbReference type="Pfam" id="PF10253">
    <property type="entry name" value="PRCC"/>
    <property type="match status" value="1"/>
</dbReference>
<evidence type="ECO:0000313" key="3">
    <source>
        <dbReference type="Proteomes" id="UP001217417"/>
    </source>
</evidence>
<protein>
    <submittedName>
        <fullName evidence="2">Proline-rich protein</fullName>
    </submittedName>
</protein>
<dbReference type="AlphaFoldDB" id="A0AAD7QV35"/>
<feature type="region of interest" description="Disordered" evidence="1">
    <location>
        <begin position="1"/>
        <end position="130"/>
    </location>
</feature>
<dbReference type="EMBL" id="JARPMG010000003">
    <property type="protein sequence ID" value="KAJ8101999.1"/>
    <property type="molecule type" value="Genomic_DNA"/>
</dbReference>
<feature type="region of interest" description="Disordered" evidence="1">
    <location>
        <begin position="253"/>
        <end position="273"/>
    </location>
</feature>
<evidence type="ECO:0000256" key="1">
    <source>
        <dbReference type="SAM" id="MobiDB-lite"/>
    </source>
</evidence>
<proteinExistence type="predicted"/>
<keyword evidence="3" id="KW-1185">Reference proteome</keyword>
<dbReference type="PANTHER" id="PTHR13621">
    <property type="entry name" value="PROLINE-RICH PROTEIN PRCC"/>
    <property type="match status" value="1"/>
</dbReference>
<reference evidence="2" key="1">
    <citation type="submission" date="2023-03" db="EMBL/GenBank/DDBJ databases">
        <title>Near-Complete genome sequence of Lipomyces tetrasporous NRRL Y-64009, an oleaginous yeast capable of growing on lignocellulosic hydrolysates.</title>
        <authorList>
            <consortium name="Lawrence Berkeley National Laboratory"/>
            <person name="Jagtap S.S."/>
            <person name="Liu J.-J."/>
            <person name="Walukiewicz H.E."/>
            <person name="Pangilinan J."/>
            <person name="Lipzen A."/>
            <person name="Ahrendt S."/>
            <person name="Koriabine M."/>
            <person name="Cobaugh K."/>
            <person name="Salamov A."/>
            <person name="Yoshinaga Y."/>
            <person name="Ng V."/>
            <person name="Daum C."/>
            <person name="Grigoriev I.V."/>
            <person name="Slininger P.J."/>
            <person name="Dien B.S."/>
            <person name="Jin Y.-S."/>
            <person name="Rao C.V."/>
        </authorList>
    </citation>
    <scope>NUCLEOTIDE SEQUENCE</scope>
    <source>
        <strain evidence="2">NRRL Y-64009</strain>
    </source>
</reference>
<dbReference type="Proteomes" id="UP001217417">
    <property type="component" value="Unassembled WGS sequence"/>
</dbReference>
<accession>A0AAD7QV35</accession>
<evidence type="ECO:0000313" key="2">
    <source>
        <dbReference type="EMBL" id="KAJ8101999.1"/>
    </source>
</evidence>
<name>A0AAD7QV35_9ASCO</name>
<gene>
    <name evidence="2" type="ORF">POJ06DRAFT_248474</name>
</gene>
<dbReference type="InterPro" id="IPR018800">
    <property type="entry name" value="PRCC"/>
</dbReference>
<dbReference type="GeneID" id="80882199"/>
<dbReference type="RefSeq" id="XP_056045449.1">
    <property type="nucleotide sequence ID" value="XM_056187033.1"/>
</dbReference>
<feature type="compositionally biased region" description="Basic and acidic residues" evidence="1">
    <location>
        <begin position="44"/>
        <end position="74"/>
    </location>
</feature>
<sequence>MSNSSTVNPDTPVPHKSAIKRTKIQPFYAVKNKAKNSIKSSSLSEKDSRTKGEPGISDIKDVPLSKETNADFKKQVKRSATAEAGESDTAETNPKKKRKSQLAGMSLDLGLVNESEKRSQSPSRFNTVGGAYKPIMLPDMSEVAANTVAQRDDVSNGQIANETSLPDVERSLDSIAKEIGLSDSTLQILEGRHRKTDRPIRVVDYSVDDQYKYNQSMIASGAAETVQPVRSVGSGKHQLRGLINSATQQRESLEEAFASGRRNKRESGAKYGF</sequence>
<comment type="caution">
    <text evidence="2">The sequence shown here is derived from an EMBL/GenBank/DDBJ whole genome shotgun (WGS) entry which is preliminary data.</text>
</comment>
<organism evidence="2 3">
    <name type="scientific">Lipomyces tetrasporus</name>
    <dbReference type="NCBI Taxonomy" id="54092"/>
    <lineage>
        <taxon>Eukaryota</taxon>
        <taxon>Fungi</taxon>
        <taxon>Dikarya</taxon>
        <taxon>Ascomycota</taxon>
        <taxon>Saccharomycotina</taxon>
        <taxon>Lipomycetes</taxon>
        <taxon>Lipomycetales</taxon>
        <taxon>Lipomycetaceae</taxon>
        <taxon>Lipomyces</taxon>
    </lineage>
</organism>